<accession>M5ADV9</accession>
<protein>
    <submittedName>
        <fullName evidence="1">Uncharacterized protein</fullName>
    </submittedName>
</protein>
<dbReference type="EMBL" id="AP012167">
    <property type="protein sequence ID" value="BAN06590.1"/>
    <property type="molecule type" value="Genomic_DNA"/>
</dbReference>
<organism evidence="1 2">
    <name type="scientific">Levilactobacillus brevis KB290</name>
    <dbReference type="NCBI Taxonomy" id="1001583"/>
    <lineage>
        <taxon>Bacteria</taxon>
        <taxon>Bacillati</taxon>
        <taxon>Bacillota</taxon>
        <taxon>Bacilli</taxon>
        <taxon>Lactobacillales</taxon>
        <taxon>Lactobacillaceae</taxon>
        <taxon>Levilactobacillus</taxon>
    </lineage>
</organism>
<sequence>MLLLTIVVLANGWGSDLMPLKWLIVINNHIRKNKKDRRQKVGDLFLIIDDAVVFRRYDYDFFD</sequence>
<dbReference type="HOGENOM" id="CLU_2880145_0_0_9"/>
<name>M5ADV9_LEVBR</name>
<evidence type="ECO:0000313" key="2">
    <source>
        <dbReference type="Proteomes" id="UP000012042"/>
    </source>
</evidence>
<proteinExistence type="predicted"/>
<dbReference type="KEGG" id="lbk:LVISKB_0955"/>
<dbReference type="Proteomes" id="UP000012042">
    <property type="component" value="Chromosome"/>
</dbReference>
<gene>
    <name evidence="1" type="ORF">LVISKB_0955</name>
</gene>
<reference evidence="1 2" key="1">
    <citation type="journal article" date="2013" name="PLoS ONE">
        <title>Genomic Analysis by Deep Sequencing of the Probiotic Lactobacillus brevis KB290 Harboring Nine Plasmids Reveals Genomic Stability.</title>
        <authorList>
            <person name="Fukao M."/>
            <person name="Oshima K."/>
            <person name="Morita H."/>
            <person name="Toh H."/>
            <person name="Suda W."/>
            <person name="Kim S.W."/>
            <person name="Suzuki S."/>
            <person name="Yakabe T."/>
            <person name="Hattori M."/>
            <person name="Yajima N."/>
        </authorList>
    </citation>
    <scope>NUCLEOTIDE SEQUENCE [LARGE SCALE GENOMIC DNA]</scope>
    <source>
        <strain evidence="1 2">KB290</strain>
    </source>
</reference>
<evidence type="ECO:0000313" key="1">
    <source>
        <dbReference type="EMBL" id="BAN06590.1"/>
    </source>
</evidence>
<dbReference type="AlphaFoldDB" id="M5ADV9"/>